<proteinExistence type="predicted"/>
<gene>
    <name evidence="1" type="ORF">GMARGA_LOCUS42878</name>
</gene>
<keyword evidence="2" id="KW-1185">Reference proteome</keyword>
<reference evidence="1 2" key="1">
    <citation type="submission" date="2021-06" db="EMBL/GenBank/DDBJ databases">
        <authorList>
            <person name="Kallberg Y."/>
            <person name="Tangrot J."/>
            <person name="Rosling A."/>
        </authorList>
    </citation>
    <scope>NUCLEOTIDE SEQUENCE [LARGE SCALE GENOMIC DNA]</scope>
    <source>
        <strain evidence="1 2">120-4 pot B 10/14</strain>
    </source>
</reference>
<dbReference type="EMBL" id="CAJVQB010132756">
    <property type="protein sequence ID" value="CAG8854057.1"/>
    <property type="molecule type" value="Genomic_DNA"/>
</dbReference>
<accession>A0ABN7XFN3</accession>
<dbReference type="Proteomes" id="UP000789901">
    <property type="component" value="Unassembled WGS sequence"/>
</dbReference>
<evidence type="ECO:0000313" key="2">
    <source>
        <dbReference type="Proteomes" id="UP000789901"/>
    </source>
</evidence>
<comment type="caution">
    <text evidence="1">The sequence shown here is derived from an EMBL/GenBank/DDBJ whole genome shotgun (WGS) entry which is preliminary data.</text>
</comment>
<sequence>MDFYRYDKNLIQPKSILDIINHVIGNIDQLTLIKINKIIELPLDQLIAPRINCREAAKNWSNESYKIKQLYDLLLGYAKQ</sequence>
<name>A0ABN7XFN3_GIGMA</name>
<feature type="non-terminal residue" evidence="1">
    <location>
        <position position="80"/>
    </location>
</feature>
<protein>
    <submittedName>
        <fullName evidence="1">8653_t:CDS:1</fullName>
    </submittedName>
</protein>
<evidence type="ECO:0000313" key="1">
    <source>
        <dbReference type="EMBL" id="CAG8854057.1"/>
    </source>
</evidence>
<organism evidence="1 2">
    <name type="scientific">Gigaspora margarita</name>
    <dbReference type="NCBI Taxonomy" id="4874"/>
    <lineage>
        <taxon>Eukaryota</taxon>
        <taxon>Fungi</taxon>
        <taxon>Fungi incertae sedis</taxon>
        <taxon>Mucoromycota</taxon>
        <taxon>Glomeromycotina</taxon>
        <taxon>Glomeromycetes</taxon>
        <taxon>Diversisporales</taxon>
        <taxon>Gigasporaceae</taxon>
        <taxon>Gigaspora</taxon>
    </lineage>
</organism>